<proteinExistence type="predicted"/>
<evidence type="ECO:0000259" key="1">
    <source>
        <dbReference type="SMART" id="SM00382"/>
    </source>
</evidence>
<evidence type="ECO:0000313" key="3">
    <source>
        <dbReference type="Proteomes" id="UP000287124"/>
    </source>
</evidence>
<dbReference type="PANTHER" id="PTHR46411:SF2">
    <property type="entry name" value="AAA+ ATPASE DOMAIN-CONTAINING PROTEIN"/>
    <property type="match status" value="1"/>
</dbReference>
<dbReference type="Proteomes" id="UP000287124">
    <property type="component" value="Unassembled WGS sequence"/>
</dbReference>
<dbReference type="GO" id="GO:0016887">
    <property type="term" value="F:ATP hydrolysis activity"/>
    <property type="evidence" value="ECO:0007669"/>
    <property type="project" value="InterPro"/>
</dbReference>
<protein>
    <recommendedName>
        <fullName evidence="1">AAA+ ATPase domain-containing protein</fullName>
    </recommendedName>
</protein>
<evidence type="ECO:0000313" key="2">
    <source>
        <dbReference type="EMBL" id="RTE69062.1"/>
    </source>
</evidence>
<dbReference type="EMBL" id="MIKF01000644">
    <property type="protein sequence ID" value="RTE69062.1"/>
    <property type="molecule type" value="Genomic_DNA"/>
</dbReference>
<name>A0A430L029_9HYPO</name>
<accession>A0A430L029</accession>
<dbReference type="SUPFAM" id="SSF52540">
    <property type="entry name" value="P-loop containing nucleoside triphosphate hydrolases"/>
    <property type="match status" value="1"/>
</dbReference>
<dbReference type="InterPro" id="IPR003959">
    <property type="entry name" value="ATPase_AAA_core"/>
</dbReference>
<dbReference type="GO" id="GO:0005524">
    <property type="term" value="F:ATP binding"/>
    <property type="evidence" value="ECO:0007669"/>
    <property type="project" value="InterPro"/>
</dbReference>
<dbReference type="InterPro" id="IPR003593">
    <property type="entry name" value="AAA+_ATPase"/>
</dbReference>
<dbReference type="Gene3D" id="3.40.50.300">
    <property type="entry name" value="P-loop containing nucleotide triphosphate hydrolases"/>
    <property type="match status" value="1"/>
</dbReference>
<sequence>MDEYSPKEDQGPKPPEIYLFPTMVPGFDLRRKKWGKFTQFWHHPNHLDLRVDQIRDVVWNDKAFQSLVVDEDMKEQILALVTTQFETEKSTDFINNKGNGLTILLHGPAGTGKTFTAESVAEMARKPLYTVACSEIGTELEQVENYLHSVLHLGKIWDCVVLLDDAEIFLEQRTLQDPKRNALVSVLSDALEYYEGILILTASRVRTLDVAFSSRIRLALPHEVLKDDERKQIWALPWTNTPTSQSQEHSKYRTHSFTHCYIVATSAINTT</sequence>
<feature type="domain" description="AAA+ ATPase" evidence="1">
    <location>
        <begin position="99"/>
        <end position="226"/>
    </location>
</feature>
<dbReference type="PANTHER" id="PTHR46411">
    <property type="entry name" value="FAMILY ATPASE, PUTATIVE-RELATED"/>
    <property type="match status" value="1"/>
</dbReference>
<dbReference type="AlphaFoldDB" id="A0A430L029"/>
<keyword evidence="3" id="KW-1185">Reference proteome</keyword>
<gene>
    <name evidence="2" type="ORF">BHE90_016557</name>
</gene>
<reference evidence="2 3" key="1">
    <citation type="submission" date="2017-06" db="EMBL/GenBank/DDBJ databases">
        <title>Comparative genomic analysis of Ambrosia Fusariam Clade fungi.</title>
        <authorList>
            <person name="Stajich J.E."/>
            <person name="Carrillo J."/>
            <person name="Kijimoto T."/>
            <person name="Eskalen A."/>
            <person name="O'Donnell K."/>
            <person name="Kasson M."/>
        </authorList>
    </citation>
    <scope>NUCLEOTIDE SEQUENCE [LARGE SCALE GENOMIC DNA]</scope>
    <source>
        <strain evidence="2 3">UCR1854</strain>
    </source>
</reference>
<dbReference type="InterPro" id="IPR027417">
    <property type="entry name" value="P-loop_NTPase"/>
</dbReference>
<organism evidence="2 3">
    <name type="scientific">Fusarium euwallaceae</name>
    <dbReference type="NCBI Taxonomy" id="1147111"/>
    <lineage>
        <taxon>Eukaryota</taxon>
        <taxon>Fungi</taxon>
        <taxon>Dikarya</taxon>
        <taxon>Ascomycota</taxon>
        <taxon>Pezizomycotina</taxon>
        <taxon>Sordariomycetes</taxon>
        <taxon>Hypocreomycetidae</taxon>
        <taxon>Hypocreales</taxon>
        <taxon>Nectriaceae</taxon>
        <taxon>Fusarium</taxon>
        <taxon>Fusarium solani species complex</taxon>
    </lineage>
</organism>
<dbReference type="Pfam" id="PF00004">
    <property type="entry name" value="AAA"/>
    <property type="match status" value="1"/>
</dbReference>
<comment type="caution">
    <text evidence="2">The sequence shown here is derived from an EMBL/GenBank/DDBJ whole genome shotgun (WGS) entry which is preliminary data.</text>
</comment>
<dbReference type="SMART" id="SM00382">
    <property type="entry name" value="AAA"/>
    <property type="match status" value="1"/>
</dbReference>